<evidence type="ECO:0000313" key="2">
    <source>
        <dbReference type="Proteomes" id="UP000001362"/>
    </source>
</evidence>
<proteinExistence type="predicted"/>
<accession>B7JBL3</accession>
<name>B7JBL3_ACIF2</name>
<keyword evidence="2" id="KW-1185">Reference proteome</keyword>
<evidence type="ECO:0000313" key="1">
    <source>
        <dbReference type="EMBL" id="ACK77903.1"/>
    </source>
</evidence>
<dbReference type="HOGENOM" id="CLU_2911892_0_0_6"/>
<sequence>MRTPRLGAVIETGYSMISGKILVVGAGLNGSSITTAAGRCLLMTPHSCQLWRSLEDWGGAE</sequence>
<dbReference type="PaxDb" id="243159-AFE_1756"/>
<organism evidence="1 2">
    <name type="scientific">Acidithiobacillus ferrooxidans (strain ATCC 23270 / DSM 14882 / CIP 104768 / NCIMB 8455)</name>
    <name type="common">Ferrobacillus ferrooxidans (strain ATCC 23270)</name>
    <dbReference type="NCBI Taxonomy" id="243159"/>
    <lineage>
        <taxon>Bacteria</taxon>
        <taxon>Pseudomonadati</taxon>
        <taxon>Pseudomonadota</taxon>
        <taxon>Acidithiobacillia</taxon>
        <taxon>Acidithiobacillales</taxon>
        <taxon>Acidithiobacillaceae</taxon>
        <taxon>Acidithiobacillus</taxon>
    </lineage>
</organism>
<dbReference type="Proteomes" id="UP000001362">
    <property type="component" value="Chromosome"/>
</dbReference>
<reference evidence="1 2" key="1">
    <citation type="journal article" date="2008" name="BMC Genomics">
        <title>Acidithiobacillus ferrooxidans metabolism: from genome sequence to industrial applications.</title>
        <authorList>
            <person name="Valdes J."/>
            <person name="Pedroso I."/>
            <person name="Quatrini R."/>
            <person name="Dodson R.J."/>
            <person name="Tettelin H."/>
            <person name="Blake R.II."/>
            <person name="Eisen J.A."/>
            <person name="Holmes D.S."/>
        </authorList>
    </citation>
    <scope>NUCLEOTIDE SEQUENCE [LARGE SCALE GENOMIC DNA]</scope>
    <source>
        <strain evidence="2">ATCC 23270 / DSM 14882 / CIP 104768 / NCIMB 8455</strain>
    </source>
</reference>
<protein>
    <submittedName>
        <fullName evidence="1">Uncharacterized protein</fullName>
    </submittedName>
</protein>
<dbReference type="EMBL" id="CP001219">
    <property type="protein sequence ID" value="ACK77903.1"/>
    <property type="molecule type" value="Genomic_DNA"/>
</dbReference>
<dbReference type="KEGG" id="afr:AFE_1756"/>
<dbReference type="AlphaFoldDB" id="B7JBL3"/>
<gene>
    <name evidence="1" type="ordered locus">AFE_1756</name>
</gene>